<feature type="region of interest" description="Disordered" evidence="1">
    <location>
        <begin position="1"/>
        <end position="32"/>
    </location>
</feature>
<evidence type="ECO:0000256" key="2">
    <source>
        <dbReference type="SAM" id="Phobius"/>
    </source>
</evidence>
<evidence type="ECO:0000313" key="3">
    <source>
        <dbReference type="EMBL" id="RGD61115.1"/>
    </source>
</evidence>
<proteinExistence type="predicted"/>
<protein>
    <submittedName>
        <fullName evidence="3">Uncharacterized protein</fullName>
    </submittedName>
</protein>
<evidence type="ECO:0000256" key="1">
    <source>
        <dbReference type="SAM" id="MobiDB-lite"/>
    </source>
</evidence>
<keyword evidence="4" id="KW-1185">Reference proteome</keyword>
<feature type="transmembrane region" description="Helical" evidence="2">
    <location>
        <begin position="90"/>
        <end position="112"/>
    </location>
</feature>
<dbReference type="AlphaFoldDB" id="A0A373A101"/>
<comment type="caution">
    <text evidence="3">The sequence shown here is derived from an EMBL/GenBank/DDBJ whole genome shotgun (WGS) entry which is preliminary data.</text>
</comment>
<reference evidence="3 4" key="1">
    <citation type="submission" date="2018-08" db="EMBL/GenBank/DDBJ databases">
        <title>Diversity &amp; Physiological Properties of Lignin-Decomposing Actinobacteria from Soil.</title>
        <authorList>
            <person name="Roh S.G."/>
            <person name="Kim S.B."/>
        </authorList>
    </citation>
    <scope>NUCLEOTIDE SEQUENCE [LARGE SCALE GENOMIC DNA]</scope>
    <source>
        <strain evidence="3 4">MMS17-GH009</strain>
    </source>
</reference>
<feature type="transmembrane region" description="Helical" evidence="2">
    <location>
        <begin position="57"/>
        <end position="83"/>
    </location>
</feature>
<organism evidence="3 4">
    <name type="scientific">Kitasatospora xanthocidica</name>
    <dbReference type="NCBI Taxonomy" id="83382"/>
    <lineage>
        <taxon>Bacteria</taxon>
        <taxon>Bacillati</taxon>
        <taxon>Actinomycetota</taxon>
        <taxon>Actinomycetes</taxon>
        <taxon>Kitasatosporales</taxon>
        <taxon>Streptomycetaceae</taxon>
        <taxon>Kitasatospora</taxon>
    </lineage>
</organism>
<dbReference type="Proteomes" id="UP000263377">
    <property type="component" value="Unassembled WGS sequence"/>
</dbReference>
<feature type="transmembrane region" description="Helical" evidence="2">
    <location>
        <begin position="124"/>
        <end position="142"/>
    </location>
</feature>
<gene>
    <name evidence="3" type="ORF">DR950_28130</name>
</gene>
<evidence type="ECO:0000313" key="4">
    <source>
        <dbReference type="Proteomes" id="UP000263377"/>
    </source>
</evidence>
<name>A0A373A101_9ACTN</name>
<sequence>MSGQYPGQFGPPPGGTPYGPGPGQGYAPGTVPGGLPGGLPRPVAVAGQAPVPGRFGVVARVLCALAPLLTFGLLGAVPSLLLAVRRRRAYDILGAAVFCALLLTMIVSAGIAGTLKNPAADTTGSITLAVLWLLPTAHFLVMDSRAVWLAGRSAPQAVPPGVPQAVSPYAVPNVSPYAATVPGYGVPAPAAQGPVTPAPETAHDLRELGELLRRQAREDRP</sequence>
<keyword evidence="2" id="KW-0812">Transmembrane</keyword>
<dbReference type="RefSeq" id="WP_117489310.1">
    <property type="nucleotide sequence ID" value="NZ_QVIG01000001.1"/>
</dbReference>
<feature type="compositionally biased region" description="Gly residues" evidence="1">
    <location>
        <begin position="16"/>
        <end position="32"/>
    </location>
</feature>
<keyword evidence="2" id="KW-1133">Transmembrane helix</keyword>
<dbReference type="EMBL" id="QVIG01000001">
    <property type="protein sequence ID" value="RGD61115.1"/>
    <property type="molecule type" value="Genomic_DNA"/>
</dbReference>
<keyword evidence="2" id="KW-0472">Membrane</keyword>
<accession>A0A373A101</accession>